<evidence type="ECO:0000313" key="3">
    <source>
        <dbReference type="Proteomes" id="UP001497497"/>
    </source>
</evidence>
<comment type="caution">
    <text evidence="2">The sequence shown here is derived from an EMBL/GenBank/DDBJ whole genome shotgun (WGS) entry which is preliminary data.</text>
</comment>
<sequence>MPKKKPEEEKEPILTEEKKIAFTAIEQQLDELNNIGKDIWRLREKPGKEYKCHDRIVRFLKRKGFKVTERFKGFKTSFRAEFGEGEVGGVEHPNIGFLCQYDADDATGHSRGHNLVTVVALTAALGLQTVIKFATEPIGMVTVIGCSGHPDNIGKILMFDEGCFKGIDFLLTAYPSHHTNIKPQFMGMQMNKVIFRGRSRPDGDRPWEVANPVNAVVLAYQNIAAIRQQFKEDWVVKGIICDGGSRADVMPEFASMEFMTKAPKPVEMKIVNEMLQRCYEAAAIASGCRFEVDATVKEFFCNVTCHRLVELYKHNAALMGFTFHNKKKGIEAPDDIANLTTSVPTLKVFYYAGTSVEVGTDEFSRYAGSKECEFMSIVQGKALAMMAIDLMISEENMKEVFEEHQSELVRLYESAGIMTVEASQQ</sequence>
<dbReference type="GO" id="GO:0016805">
    <property type="term" value="F:dipeptidase activity"/>
    <property type="evidence" value="ECO:0007669"/>
    <property type="project" value="InterPro"/>
</dbReference>
<evidence type="ECO:0000256" key="1">
    <source>
        <dbReference type="PIRNR" id="PIRNR037226"/>
    </source>
</evidence>
<dbReference type="InterPro" id="IPR052030">
    <property type="entry name" value="Peptidase_M20/M20A_hydrolases"/>
</dbReference>
<protein>
    <recommendedName>
        <fullName evidence="1">Peptidase M20 domain-containing protein 2</fullName>
    </recommendedName>
</protein>
<dbReference type="SUPFAM" id="SSF53187">
    <property type="entry name" value="Zn-dependent exopeptidases"/>
    <property type="match status" value="1"/>
</dbReference>
<dbReference type="InterPro" id="IPR036264">
    <property type="entry name" value="Bact_exopeptidase_dim_dom"/>
</dbReference>
<dbReference type="Proteomes" id="UP001497497">
    <property type="component" value="Unassembled WGS sequence"/>
</dbReference>
<dbReference type="Gene3D" id="3.40.630.10">
    <property type="entry name" value="Zn peptidases"/>
    <property type="match status" value="1"/>
</dbReference>
<dbReference type="PANTHER" id="PTHR30575">
    <property type="entry name" value="PEPTIDASE M20"/>
    <property type="match status" value="1"/>
</dbReference>
<gene>
    <name evidence="2" type="ORF">GSLYS_00017659001</name>
</gene>
<dbReference type="AlphaFoldDB" id="A0AAV2IF26"/>
<organism evidence="2 3">
    <name type="scientific">Lymnaea stagnalis</name>
    <name type="common">Great pond snail</name>
    <name type="synonym">Helix stagnalis</name>
    <dbReference type="NCBI Taxonomy" id="6523"/>
    <lineage>
        <taxon>Eukaryota</taxon>
        <taxon>Metazoa</taxon>
        <taxon>Spiralia</taxon>
        <taxon>Lophotrochozoa</taxon>
        <taxon>Mollusca</taxon>
        <taxon>Gastropoda</taxon>
        <taxon>Heterobranchia</taxon>
        <taxon>Euthyneura</taxon>
        <taxon>Panpulmonata</taxon>
        <taxon>Hygrophila</taxon>
        <taxon>Lymnaeoidea</taxon>
        <taxon>Lymnaeidae</taxon>
        <taxon>Lymnaea</taxon>
    </lineage>
</organism>
<dbReference type="Gene3D" id="3.30.70.360">
    <property type="match status" value="1"/>
</dbReference>
<evidence type="ECO:0000313" key="2">
    <source>
        <dbReference type="EMBL" id="CAL1544146.1"/>
    </source>
</evidence>
<reference evidence="2 3" key="1">
    <citation type="submission" date="2024-04" db="EMBL/GenBank/DDBJ databases">
        <authorList>
            <consortium name="Genoscope - CEA"/>
            <person name="William W."/>
        </authorList>
    </citation>
    <scope>NUCLEOTIDE SEQUENCE [LARGE SCALE GENOMIC DNA]</scope>
</reference>
<name>A0AAV2IF26_LYMST</name>
<comment type="similarity">
    <text evidence="1">Belongs to the peptidase M20A family.</text>
</comment>
<dbReference type="EMBL" id="CAXITT010000599">
    <property type="protein sequence ID" value="CAL1544146.1"/>
    <property type="molecule type" value="Genomic_DNA"/>
</dbReference>
<dbReference type="SUPFAM" id="SSF55031">
    <property type="entry name" value="Bacterial exopeptidase dimerisation domain"/>
    <property type="match status" value="1"/>
</dbReference>
<dbReference type="PANTHER" id="PTHR30575:SF0">
    <property type="entry name" value="XAA-ARG DIPEPTIDASE"/>
    <property type="match status" value="1"/>
</dbReference>
<accession>A0AAV2IF26</accession>
<dbReference type="PIRSF" id="PIRSF037226">
    <property type="entry name" value="Amidohydrolase_ACY1L2_prd"/>
    <property type="match status" value="1"/>
</dbReference>
<proteinExistence type="inferred from homology"/>
<keyword evidence="3" id="KW-1185">Reference proteome</keyword>
<dbReference type="InterPro" id="IPR017144">
    <property type="entry name" value="Xaa-Arg_dipeptidase"/>
</dbReference>